<feature type="compositionally biased region" description="Acidic residues" evidence="1">
    <location>
        <begin position="100"/>
        <end position="117"/>
    </location>
</feature>
<gene>
    <name evidence="2" type="ORF">US42_C0016G0003</name>
</gene>
<comment type="caution">
    <text evidence="2">The sequence shown here is derived from an EMBL/GenBank/DDBJ whole genome shotgun (WGS) entry which is preliminary data.</text>
</comment>
<dbReference type="AlphaFoldDB" id="A0A0G0G7C0"/>
<accession>A0A0G0G7C0</accession>
<name>A0A0G0G7C0_9BACT</name>
<dbReference type="STRING" id="1619046.US42_C0016G0003"/>
<evidence type="ECO:0000313" key="2">
    <source>
        <dbReference type="EMBL" id="KKQ27018.1"/>
    </source>
</evidence>
<feature type="region of interest" description="Disordered" evidence="1">
    <location>
        <begin position="94"/>
        <end position="117"/>
    </location>
</feature>
<organism evidence="2 3">
    <name type="scientific">Candidatus Magasanikbacteria bacterium GW2011_GWC2_37_14</name>
    <dbReference type="NCBI Taxonomy" id="1619046"/>
    <lineage>
        <taxon>Bacteria</taxon>
        <taxon>Candidatus Magasanikiibacteriota</taxon>
    </lineage>
</organism>
<proteinExistence type="predicted"/>
<reference evidence="2 3" key="1">
    <citation type="journal article" date="2015" name="Nature">
        <title>rRNA introns, odd ribosomes, and small enigmatic genomes across a large radiation of phyla.</title>
        <authorList>
            <person name="Brown C.T."/>
            <person name="Hug L.A."/>
            <person name="Thomas B.C."/>
            <person name="Sharon I."/>
            <person name="Castelle C.J."/>
            <person name="Singh A."/>
            <person name="Wilkins M.J."/>
            <person name="Williams K.H."/>
            <person name="Banfield J.F."/>
        </authorList>
    </citation>
    <scope>NUCLEOTIDE SEQUENCE [LARGE SCALE GENOMIC DNA]</scope>
</reference>
<dbReference type="Gene3D" id="3.30.1120.40">
    <property type="entry name" value="Stage V sporulation protein G"/>
    <property type="match status" value="1"/>
</dbReference>
<evidence type="ECO:0000256" key="1">
    <source>
        <dbReference type="SAM" id="MobiDB-lite"/>
    </source>
</evidence>
<dbReference type="Proteomes" id="UP000034849">
    <property type="component" value="Unassembled WGS sequence"/>
</dbReference>
<dbReference type="SUPFAM" id="SSF160537">
    <property type="entry name" value="SpoVG-like"/>
    <property type="match status" value="1"/>
</dbReference>
<dbReference type="InterPro" id="IPR036751">
    <property type="entry name" value="SpoVG_sf"/>
</dbReference>
<evidence type="ECO:0000313" key="3">
    <source>
        <dbReference type="Proteomes" id="UP000034849"/>
    </source>
</evidence>
<dbReference type="EMBL" id="LBSX01000016">
    <property type="protein sequence ID" value="KKQ27018.1"/>
    <property type="molecule type" value="Genomic_DNA"/>
</dbReference>
<protein>
    <submittedName>
        <fullName evidence="2">Uncharacterized protein</fullName>
    </submittedName>
</protein>
<dbReference type="GO" id="GO:0030435">
    <property type="term" value="P:sporulation resulting in formation of a cellular spore"/>
    <property type="evidence" value="ECO:0007669"/>
    <property type="project" value="InterPro"/>
</dbReference>
<sequence length="117" mass="13583">MISINDITIKIKLLKSETMLAQATVILFGVWKEHGWKVLRSDRPHPKHQDSLWFQAPSYRLGSGWHEIVFIDDLDLYEAVIEKIYNAYCLAKSKQPDQGEKEEEINPEDVDLESINL</sequence>